<comment type="caution">
    <text evidence="6">The sequence shown here is derived from an EMBL/GenBank/DDBJ whole genome shotgun (WGS) entry which is preliminary data.</text>
</comment>
<sequence>MGKHLVLVGGGHAHLTVLRQLDRFTQAGHEVTVISTNAFHYYSGMGPGMLAGTYTPGAIRFHVRKMVEDRGCRFIENNVIRVDPGARRLFLESGGDIPYDIASFNVGSRIAFASPSEADSQTVFPVKPIENLMAARAQVIERLGNGPLKICVAGGGAAGVEIAASLSRLVRDTGGQADVTLIAGSRLLHRMAEKARQVALNALSAFGITVREGVRLSRIRRQQIELTGGEVMDSDLTFLAVGTAPPPLFLESGIPTGPGGGMRVSRHLQSVSHPEIFGGGDCIDFAPSPLARVGVYAVRENPILCHNLMAALDGGRPFRAFSPQKYFMLILNLGDGTGLFIRKSRVWRSRAAFMLKHFIDTRFMRQFQVSGESE</sequence>
<dbReference type="Gene3D" id="3.50.50.100">
    <property type="match status" value="1"/>
</dbReference>
<dbReference type="GO" id="GO:0003955">
    <property type="term" value="F:NAD(P)H dehydrogenase (quinone) activity"/>
    <property type="evidence" value="ECO:0007669"/>
    <property type="project" value="TreeGrafter"/>
</dbReference>
<dbReference type="EMBL" id="BEXT01000001">
    <property type="protein sequence ID" value="GBC63666.1"/>
    <property type="molecule type" value="Genomic_DNA"/>
</dbReference>
<dbReference type="SUPFAM" id="SSF51905">
    <property type="entry name" value="FAD/NAD(P)-binding domain"/>
    <property type="match status" value="2"/>
</dbReference>
<evidence type="ECO:0000256" key="3">
    <source>
        <dbReference type="ARBA" id="ARBA00022827"/>
    </source>
</evidence>
<dbReference type="OrthoDB" id="9767928at2"/>
<evidence type="ECO:0000256" key="4">
    <source>
        <dbReference type="ARBA" id="ARBA00023002"/>
    </source>
</evidence>
<dbReference type="InterPro" id="IPR023753">
    <property type="entry name" value="FAD/NAD-binding_dom"/>
</dbReference>
<dbReference type="InterPro" id="IPR036188">
    <property type="entry name" value="FAD/NAD-bd_sf"/>
</dbReference>
<reference evidence="7" key="1">
    <citation type="submission" date="2017-11" db="EMBL/GenBank/DDBJ databases">
        <authorList>
            <person name="Watanabe M."/>
            <person name="Kojima H."/>
        </authorList>
    </citation>
    <scope>NUCLEOTIDE SEQUENCE [LARGE SCALE GENOMIC DNA]</scope>
    <source>
        <strain evidence="7">Tokyo 01</strain>
    </source>
</reference>
<evidence type="ECO:0000256" key="2">
    <source>
        <dbReference type="ARBA" id="ARBA00022630"/>
    </source>
</evidence>
<dbReference type="PANTHER" id="PTHR42913:SF9">
    <property type="entry name" value="SLR1591 PROTEIN"/>
    <property type="match status" value="1"/>
</dbReference>
<name>A0A401G374_9BACT</name>
<evidence type="ECO:0000256" key="1">
    <source>
        <dbReference type="ARBA" id="ARBA00001974"/>
    </source>
</evidence>
<dbReference type="Pfam" id="PF07992">
    <property type="entry name" value="Pyr_redox_2"/>
    <property type="match status" value="1"/>
</dbReference>
<proteinExistence type="predicted"/>
<keyword evidence="7" id="KW-1185">Reference proteome</keyword>
<gene>
    <name evidence="6" type="ORF">DENIS_4664</name>
</gene>
<protein>
    <submittedName>
        <fullName evidence="6">Pyridine nucleotide-disulfide oxidoreductase</fullName>
    </submittedName>
</protein>
<dbReference type="PANTHER" id="PTHR42913">
    <property type="entry name" value="APOPTOSIS-INDUCING FACTOR 1"/>
    <property type="match status" value="1"/>
</dbReference>
<dbReference type="Proteomes" id="UP000288096">
    <property type="component" value="Unassembled WGS sequence"/>
</dbReference>
<reference evidence="7" key="2">
    <citation type="submission" date="2019-01" db="EMBL/GenBank/DDBJ databases">
        <title>Genome sequence of Desulfonema ishimotonii strain Tokyo 01.</title>
        <authorList>
            <person name="Fukui M."/>
        </authorList>
    </citation>
    <scope>NUCLEOTIDE SEQUENCE [LARGE SCALE GENOMIC DNA]</scope>
    <source>
        <strain evidence="7">Tokyo 01</strain>
    </source>
</reference>
<dbReference type="AlphaFoldDB" id="A0A401G374"/>
<evidence type="ECO:0000313" key="6">
    <source>
        <dbReference type="EMBL" id="GBC63666.1"/>
    </source>
</evidence>
<keyword evidence="2" id="KW-0285">Flavoprotein</keyword>
<keyword evidence="3" id="KW-0274">FAD</keyword>
<evidence type="ECO:0000313" key="7">
    <source>
        <dbReference type="Proteomes" id="UP000288096"/>
    </source>
</evidence>
<feature type="domain" description="FAD/NAD(P)-binding" evidence="5">
    <location>
        <begin position="4"/>
        <end position="284"/>
    </location>
</feature>
<evidence type="ECO:0000259" key="5">
    <source>
        <dbReference type="Pfam" id="PF07992"/>
    </source>
</evidence>
<keyword evidence="4" id="KW-0560">Oxidoreductase</keyword>
<dbReference type="InterPro" id="IPR051169">
    <property type="entry name" value="NADH-Q_oxidoreductase"/>
</dbReference>
<dbReference type="PRINTS" id="PR00368">
    <property type="entry name" value="FADPNR"/>
</dbReference>
<accession>A0A401G374</accession>
<organism evidence="6 7">
    <name type="scientific">Desulfonema ishimotonii</name>
    <dbReference type="NCBI Taxonomy" id="45657"/>
    <lineage>
        <taxon>Bacteria</taxon>
        <taxon>Pseudomonadati</taxon>
        <taxon>Thermodesulfobacteriota</taxon>
        <taxon>Desulfobacteria</taxon>
        <taxon>Desulfobacterales</taxon>
        <taxon>Desulfococcaceae</taxon>
        <taxon>Desulfonema</taxon>
    </lineage>
</organism>
<comment type="cofactor">
    <cofactor evidence="1">
        <name>FAD</name>
        <dbReference type="ChEBI" id="CHEBI:57692"/>
    </cofactor>
</comment>
<dbReference type="GO" id="GO:0019646">
    <property type="term" value="P:aerobic electron transport chain"/>
    <property type="evidence" value="ECO:0007669"/>
    <property type="project" value="TreeGrafter"/>
</dbReference>